<feature type="domain" description="Glycosyltransferase 2-like" evidence="1">
    <location>
        <begin position="5"/>
        <end position="139"/>
    </location>
</feature>
<dbReference type="InterPro" id="IPR001173">
    <property type="entry name" value="Glyco_trans_2-like"/>
</dbReference>
<dbReference type="Gene3D" id="3.90.550.10">
    <property type="entry name" value="Spore Coat Polysaccharide Biosynthesis Protein SpsA, Chain A"/>
    <property type="match status" value="1"/>
</dbReference>
<reference evidence="2 3" key="1">
    <citation type="journal article" date="2016" name="Biochim. Biophys. Acta">
        <title>Characterization of red-shifted phycobilisomes isolated from the chlorophyll f-containing cyanobacterium Halomicronema hongdechloris.</title>
        <authorList>
            <person name="Li Y."/>
            <person name="Lin Y."/>
            <person name="Garvey C.J."/>
            <person name="Birch D."/>
            <person name="Corkery R.W."/>
            <person name="Loughlin P.C."/>
            <person name="Scheer H."/>
            <person name="Willows R.D."/>
            <person name="Chen M."/>
        </authorList>
    </citation>
    <scope>NUCLEOTIDE SEQUENCE [LARGE SCALE GENOMIC DNA]</scope>
    <source>
        <strain evidence="2 3">C2206</strain>
    </source>
</reference>
<sequence>MPDFTVAIRTHNGALRLPAVLAALRSQTGLDQIPWEIVIVDNCSVDNTATVIHSYQAHWSAASSLRYCYEPRLGASHARRRAIDEAQAPLIGFLDDDNVPAQDWVKAAITFAAAHPEAAAVGSQIHGVYEVSPPRNFDRIAQFLPIIERDEIVCFTQGIYAFTNTLPPGAGLVIRRAVWLNHVPQRQILKGPVGRSLSQKGEDIEALLYIKKAGGTIWFNPAMHIYHQIPKTRLERDYLLRFFRGIGISRYHTRMIRYPHWQRPLILPAYILNDFRKLILHLLKYKNTARNDVVVASERELLMSSLLSPLQTWVTWLKAQIYCLRNPRRCN</sequence>
<dbReference type="AlphaFoldDB" id="A0A1Z3HP38"/>
<keyword evidence="3" id="KW-1185">Reference proteome</keyword>
<dbReference type="KEGG" id="hhg:XM38_030120"/>
<dbReference type="CDD" id="cd00761">
    <property type="entry name" value="Glyco_tranf_GTA_type"/>
    <property type="match status" value="1"/>
</dbReference>
<gene>
    <name evidence="2" type="ORF">XM38_030120</name>
</gene>
<dbReference type="OrthoDB" id="468448at2"/>
<dbReference type="NCBIfam" id="NF038302">
    <property type="entry name" value="EPS_HpsE"/>
    <property type="match status" value="1"/>
</dbReference>
<proteinExistence type="predicted"/>
<evidence type="ECO:0000313" key="3">
    <source>
        <dbReference type="Proteomes" id="UP000191901"/>
    </source>
</evidence>
<dbReference type="PANTHER" id="PTHR43685:SF3">
    <property type="entry name" value="SLR2126 PROTEIN"/>
    <property type="match status" value="1"/>
</dbReference>
<evidence type="ECO:0000313" key="2">
    <source>
        <dbReference type="EMBL" id="ASC72058.1"/>
    </source>
</evidence>
<evidence type="ECO:0000259" key="1">
    <source>
        <dbReference type="Pfam" id="PF00535"/>
    </source>
</evidence>
<dbReference type="RefSeq" id="WP_080808723.1">
    <property type="nucleotide sequence ID" value="NZ_CP021983.2"/>
</dbReference>
<dbReference type="InterPro" id="IPR029044">
    <property type="entry name" value="Nucleotide-diphossugar_trans"/>
</dbReference>
<dbReference type="SUPFAM" id="SSF53448">
    <property type="entry name" value="Nucleotide-diphospho-sugar transferases"/>
    <property type="match status" value="1"/>
</dbReference>
<name>A0A1Z3HP38_9CYAN</name>
<dbReference type="EMBL" id="CP021983">
    <property type="protein sequence ID" value="ASC72058.1"/>
    <property type="molecule type" value="Genomic_DNA"/>
</dbReference>
<protein>
    <submittedName>
        <fullName evidence="2">EAL domain-containing protein/glycosyl transferase</fullName>
    </submittedName>
</protein>
<dbReference type="GO" id="GO:0016740">
    <property type="term" value="F:transferase activity"/>
    <property type="evidence" value="ECO:0007669"/>
    <property type="project" value="UniProtKB-KW"/>
</dbReference>
<keyword evidence="2" id="KW-0808">Transferase</keyword>
<dbReference type="STRING" id="1641165.XM38_10345"/>
<organism evidence="2 3">
    <name type="scientific">Halomicronema hongdechloris C2206</name>
    <dbReference type="NCBI Taxonomy" id="1641165"/>
    <lineage>
        <taxon>Bacteria</taxon>
        <taxon>Bacillati</taxon>
        <taxon>Cyanobacteriota</taxon>
        <taxon>Cyanophyceae</taxon>
        <taxon>Nodosilineales</taxon>
        <taxon>Nodosilineaceae</taxon>
        <taxon>Halomicronema</taxon>
    </lineage>
</organism>
<dbReference type="InterPro" id="IPR050834">
    <property type="entry name" value="Glycosyltransf_2"/>
</dbReference>
<dbReference type="Pfam" id="PF00535">
    <property type="entry name" value="Glycos_transf_2"/>
    <property type="match status" value="1"/>
</dbReference>
<accession>A0A1Z3HP38</accession>
<dbReference type="PANTHER" id="PTHR43685">
    <property type="entry name" value="GLYCOSYLTRANSFERASE"/>
    <property type="match status" value="1"/>
</dbReference>
<dbReference type="Proteomes" id="UP000191901">
    <property type="component" value="Chromosome"/>
</dbReference>